<accession>A0ABR2TC70</accession>
<reference evidence="2 3" key="1">
    <citation type="journal article" date="2024" name="G3 (Bethesda)">
        <title>Genome assembly of Hibiscus sabdariffa L. provides insights into metabolisms of medicinal natural products.</title>
        <authorList>
            <person name="Kim T."/>
        </authorList>
    </citation>
    <scope>NUCLEOTIDE SEQUENCE [LARGE SCALE GENOMIC DNA]</scope>
    <source>
        <strain evidence="2">TK-2024</strain>
        <tissue evidence="2">Old leaves</tissue>
    </source>
</reference>
<feature type="region of interest" description="Disordered" evidence="1">
    <location>
        <begin position="1"/>
        <end position="30"/>
    </location>
</feature>
<evidence type="ECO:0000313" key="3">
    <source>
        <dbReference type="Proteomes" id="UP001396334"/>
    </source>
</evidence>
<protein>
    <submittedName>
        <fullName evidence="2">Uncharacterized protein</fullName>
    </submittedName>
</protein>
<organism evidence="2 3">
    <name type="scientific">Hibiscus sabdariffa</name>
    <name type="common">roselle</name>
    <dbReference type="NCBI Taxonomy" id="183260"/>
    <lineage>
        <taxon>Eukaryota</taxon>
        <taxon>Viridiplantae</taxon>
        <taxon>Streptophyta</taxon>
        <taxon>Embryophyta</taxon>
        <taxon>Tracheophyta</taxon>
        <taxon>Spermatophyta</taxon>
        <taxon>Magnoliopsida</taxon>
        <taxon>eudicotyledons</taxon>
        <taxon>Gunneridae</taxon>
        <taxon>Pentapetalae</taxon>
        <taxon>rosids</taxon>
        <taxon>malvids</taxon>
        <taxon>Malvales</taxon>
        <taxon>Malvaceae</taxon>
        <taxon>Malvoideae</taxon>
        <taxon>Hibiscus</taxon>
    </lineage>
</organism>
<evidence type="ECO:0000256" key="1">
    <source>
        <dbReference type="SAM" id="MobiDB-lite"/>
    </source>
</evidence>
<dbReference type="Proteomes" id="UP001396334">
    <property type="component" value="Unassembled WGS sequence"/>
</dbReference>
<gene>
    <name evidence="2" type="ORF">V6N11_076935</name>
</gene>
<keyword evidence="3" id="KW-1185">Reference proteome</keyword>
<sequence length="205" mass="22483">MGMEDEGDRFEVSVQTSHDQAQDGVHQSVPARVSYASMVRNSDRGNKRAQYDLDLELDRVVVMDEDCVVNHNGLRGSGSRFTVLEPESIALDLARQPTVDASVPESPLALRDSDKSLVGKNKAAKSRGVRENVQKGLQIRKAVEAKTISQAVLSEWVDNVTSQLDSVAVHVELDPSRSIKVVVNQSGSLENVPLDDNRDAVRHID</sequence>
<dbReference type="EMBL" id="JBBPBN010000006">
    <property type="protein sequence ID" value="KAK9034880.1"/>
    <property type="molecule type" value="Genomic_DNA"/>
</dbReference>
<name>A0ABR2TC70_9ROSI</name>
<comment type="caution">
    <text evidence="2">The sequence shown here is derived from an EMBL/GenBank/DDBJ whole genome shotgun (WGS) entry which is preliminary data.</text>
</comment>
<proteinExistence type="predicted"/>
<evidence type="ECO:0000313" key="2">
    <source>
        <dbReference type="EMBL" id="KAK9034880.1"/>
    </source>
</evidence>